<dbReference type="Pfam" id="PF16087">
    <property type="entry name" value="DUF4817"/>
    <property type="match status" value="1"/>
</dbReference>
<dbReference type="EMBL" id="ASGP02000003">
    <property type="protein sequence ID" value="KAH9518310.1"/>
    <property type="molecule type" value="Genomic_DNA"/>
</dbReference>
<accession>A0A922I3C1</accession>
<protein>
    <recommendedName>
        <fullName evidence="1">DUF4817 domain-containing protein</fullName>
    </recommendedName>
</protein>
<keyword evidence="3" id="KW-1185">Reference proteome</keyword>
<comment type="caution">
    <text evidence="2">The sequence shown here is derived from an EMBL/GenBank/DDBJ whole genome shotgun (WGS) entry which is preliminary data.</text>
</comment>
<dbReference type="Proteomes" id="UP000790347">
    <property type="component" value="Unassembled WGS sequence"/>
</dbReference>
<dbReference type="InterPro" id="IPR032135">
    <property type="entry name" value="DUF4817"/>
</dbReference>
<dbReference type="AlphaFoldDB" id="A0A922I3C1"/>
<sequence length="129" mass="15405">MSKYTLEQRQKIVEIYHEHKSFAKTRQICRQLFGDEMVPNYLTIKRYLEKLDEYGHLENLKQWCYVRIGRKHIVKAERKKKSPKTSLSGKKEKMKNVSNVIKSTNFIKNLPSFQIGLNQINIFTRLCQL</sequence>
<feature type="domain" description="DUF4817" evidence="1">
    <location>
        <begin position="5"/>
        <end position="57"/>
    </location>
</feature>
<organism evidence="2 3">
    <name type="scientific">Dermatophagoides farinae</name>
    <name type="common">American house dust mite</name>
    <dbReference type="NCBI Taxonomy" id="6954"/>
    <lineage>
        <taxon>Eukaryota</taxon>
        <taxon>Metazoa</taxon>
        <taxon>Ecdysozoa</taxon>
        <taxon>Arthropoda</taxon>
        <taxon>Chelicerata</taxon>
        <taxon>Arachnida</taxon>
        <taxon>Acari</taxon>
        <taxon>Acariformes</taxon>
        <taxon>Sarcoptiformes</taxon>
        <taxon>Astigmata</taxon>
        <taxon>Psoroptidia</taxon>
        <taxon>Analgoidea</taxon>
        <taxon>Pyroglyphidae</taxon>
        <taxon>Dermatophagoidinae</taxon>
        <taxon>Dermatophagoides</taxon>
    </lineage>
</organism>
<proteinExistence type="predicted"/>
<evidence type="ECO:0000313" key="3">
    <source>
        <dbReference type="Proteomes" id="UP000790347"/>
    </source>
</evidence>
<reference evidence="2" key="1">
    <citation type="submission" date="2013-05" db="EMBL/GenBank/DDBJ databases">
        <authorList>
            <person name="Yim A.K.Y."/>
            <person name="Chan T.F."/>
            <person name="Ji K.M."/>
            <person name="Liu X.Y."/>
            <person name="Zhou J.W."/>
            <person name="Li R.Q."/>
            <person name="Yang K.Y."/>
            <person name="Li J."/>
            <person name="Li M."/>
            <person name="Law P.T.W."/>
            <person name="Wu Y.L."/>
            <person name="Cai Z.L."/>
            <person name="Qin H."/>
            <person name="Bao Y."/>
            <person name="Leung R.K.K."/>
            <person name="Ng P.K.S."/>
            <person name="Zou J."/>
            <person name="Zhong X.J."/>
            <person name="Ran P.X."/>
            <person name="Zhong N.S."/>
            <person name="Liu Z.G."/>
            <person name="Tsui S.K.W."/>
        </authorList>
    </citation>
    <scope>NUCLEOTIDE SEQUENCE</scope>
    <source>
        <strain evidence="2">Derf</strain>
        <tissue evidence="2">Whole organism</tissue>
    </source>
</reference>
<gene>
    <name evidence="2" type="ORF">DERF_008900</name>
</gene>
<evidence type="ECO:0000259" key="1">
    <source>
        <dbReference type="Pfam" id="PF16087"/>
    </source>
</evidence>
<name>A0A922I3C1_DERFA</name>
<reference evidence="2" key="2">
    <citation type="journal article" date="2022" name="Res Sq">
        <title>Comparative Genomics Reveals Insights into the Divergent Evolution of Astigmatic Mites and Household Pest Adaptations.</title>
        <authorList>
            <person name="Xiong Q."/>
            <person name="Wan A.T.-Y."/>
            <person name="Liu X.-Y."/>
            <person name="Fung C.S.-H."/>
            <person name="Xiao X."/>
            <person name="Malainual N."/>
            <person name="Hou J."/>
            <person name="Wang L."/>
            <person name="Wang M."/>
            <person name="Yang K."/>
            <person name="Cui Y."/>
            <person name="Leung E."/>
            <person name="Nong W."/>
            <person name="Shin S.-K."/>
            <person name="Au S."/>
            <person name="Jeong K.Y."/>
            <person name="Chew F.T."/>
            <person name="Hui J."/>
            <person name="Leung T.F."/>
            <person name="Tungtrongchitr A."/>
            <person name="Zhong N."/>
            <person name="Liu Z."/>
            <person name="Tsui S."/>
        </authorList>
    </citation>
    <scope>NUCLEOTIDE SEQUENCE</scope>
    <source>
        <strain evidence="2">Derf</strain>
        <tissue evidence="2">Whole organism</tissue>
    </source>
</reference>
<evidence type="ECO:0000313" key="2">
    <source>
        <dbReference type="EMBL" id="KAH9518310.1"/>
    </source>
</evidence>